<name>A0A8T0FYI1_ARGBR</name>
<evidence type="ECO:0000256" key="1">
    <source>
        <dbReference type="SAM" id="MobiDB-lite"/>
    </source>
</evidence>
<feature type="compositionally biased region" description="Basic and acidic residues" evidence="1">
    <location>
        <begin position="167"/>
        <end position="184"/>
    </location>
</feature>
<feature type="region of interest" description="Disordered" evidence="1">
    <location>
        <begin position="225"/>
        <end position="332"/>
    </location>
</feature>
<dbReference type="EMBL" id="JABXBU010000001">
    <property type="protein sequence ID" value="KAF8796164.1"/>
    <property type="molecule type" value="Genomic_DNA"/>
</dbReference>
<accession>A0A8T0FYI1</accession>
<evidence type="ECO:0000313" key="2">
    <source>
        <dbReference type="EMBL" id="KAF8796164.1"/>
    </source>
</evidence>
<feature type="compositionally biased region" description="Polar residues" evidence="1">
    <location>
        <begin position="153"/>
        <end position="164"/>
    </location>
</feature>
<feature type="region of interest" description="Disordered" evidence="1">
    <location>
        <begin position="137"/>
        <end position="201"/>
    </location>
</feature>
<organism evidence="2 3">
    <name type="scientific">Argiope bruennichi</name>
    <name type="common">Wasp spider</name>
    <name type="synonym">Aranea bruennichi</name>
    <dbReference type="NCBI Taxonomy" id="94029"/>
    <lineage>
        <taxon>Eukaryota</taxon>
        <taxon>Metazoa</taxon>
        <taxon>Ecdysozoa</taxon>
        <taxon>Arthropoda</taxon>
        <taxon>Chelicerata</taxon>
        <taxon>Arachnida</taxon>
        <taxon>Araneae</taxon>
        <taxon>Araneomorphae</taxon>
        <taxon>Entelegynae</taxon>
        <taxon>Araneoidea</taxon>
        <taxon>Araneidae</taxon>
        <taxon>Argiope</taxon>
    </lineage>
</organism>
<keyword evidence="3" id="KW-1185">Reference proteome</keyword>
<feature type="compositionally biased region" description="Basic and acidic residues" evidence="1">
    <location>
        <begin position="301"/>
        <end position="332"/>
    </location>
</feature>
<feature type="compositionally biased region" description="Polar residues" evidence="1">
    <location>
        <begin position="73"/>
        <end position="86"/>
    </location>
</feature>
<reference evidence="2" key="2">
    <citation type="submission" date="2020-06" db="EMBL/GenBank/DDBJ databases">
        <authorList>
            <person name="Sheffer M."/>
        </authorList>
    </citation>
    <scope>NUCLEOTIDE SEQUENCE</scope>
</reference>
<feature type="compositionally biased region" description="Basic and acidic residues" evidence="1">
    <location>
        <begin position="263"/>
        <end position="282"/>
    </location>
</feature>
<feature type="region of interest" description="Disordered" evidence="1">
    <location>
        <begin position="58"/>
        <end position="87"/>
    </location>
</feature>
<protein>
    <submittedName>
        <fullName evidence="2">Uncharacterized protein</fullName>
    </submittedName>
</protein>
<evidence type="ECO:0000313" key="3">
    <source>
        <dbReference type="Proteomes" id="UP000807504"/>
    </source>
</evidence>
<comment type="caution">
    <text evidence="2">The sequence shown here is derived from an EMBL/GenBank/DDBJ whole genome shotgun (WGS) entry which is preliminary data.</text>
</comment>
<gene>
    <name evidence="2" type="ORF">HNY73_000577</name>
</gene>
<sequence>MNENYVFEDQSVHSADKLAALREESQASHINRIRFANEKRKRKEAELRNFWKPKITVNTSSKATSKKRAHRGNFSNKNELNQPQLSKDNETKRFFTIHVNNSVNQDSELSGDVGYGHGGDDIQGGIHLISTSNAQKSLKSIKDGSKKRRKQWSKTTKTFTSVEQENNDNRSEIYSEKSLPDKNTQEFNSVQNKRNVESSENIEKEMLTRCSSTERDAKVVQWLESLPPPESGEPILEPVEYGPPEEVNGFHPSSDENIVTKQNDSEENSKSNVGRDRQDTKYSKKSSKKITKQNINVSDLSKTKPKEYRGEKEKMKTVSQKRELSNRSELKTKKGSPLKVTYTPKGNLKVIICLQNLKPKDTALLVWFGDFLYSQNNEENNITSPRKLKKGFAYINYQQMELFENIFKTMNATGDEKSD</sequence>
<reference evidence="2" key="1">
    <citation type="journal article" date="2020" name="bioRxiv">
        <title>Chromosome-level reference genome of the European wasp spider Argiope bruennichi: a resource for studies on range expansion and evolutionary adaptation.</title>
        <authorList>
            <person name="Sheffer M.M."/>
            <person name="Hoppe A."/>
            <person name="Krehenwinkel H."/>
            <person name="Uhl G."/>
            <person name="Kuss A.W."/>
            <person name="Jensen L."/>
            <person name="Jensen C."/>
            <person name="Gillespie R.G."/>
            <person name="Hoff K.J."/>
            <person name="Prost S."/>
        </authorList>
    </citation>
    <scope>NUCLEOTIDE SEQUENCE</scope>
</reference>
<proteinExistence type="predicted"/>
<dbReference type="AlphaFoldDB" id="A0A8T0FYI1"/>
<dbReference type="Proteomes" id="UP000807504">
    <property type="component" value="Unassembled WGS sequence"/>
</dbReference>